<evidence type="ECO:0000259" key="2">
    <source>
        <dbReference type="PROSITE" id="PS50208"/>
    </source>
</evidence>
<gene>
    <name evidence="3" type="ORF">B4U80_12009</name>
</gene>
<evidence type="ECO:0000313" key="3">
    <source>
        <dbReference type="EMBL" id="RWS20787.1"/>
    </source>
</evidence>
<dbReference type="PRINTS" id="PR00376">
    <property type="entry name" value="IL1BCENZYME"/>
</dbReference>
<dbReference type="AlphaFoldDB" id="A0A443RZT7"/>
<dbReference type="STRING" id="299467.A0A443RZT7"/>
<feature type="domain" description="Caspase family p20" evidence="2">
    <location>
        <begin position="308"/>
        <end position="434"/>
    </location>
</feature>
<protein>
    <submittedName>
        <fullName evidence="3">Caspase-8-like protein</fullName>
    </submittedName>
</protein>
<organism evidence="3 4">
    <name type="scientific">Leptotrombidium deliense</name>
    <dbReference type="NCBI Taxonomy" id="299467"/>
    <lineage>
        <taxon>Eukaryota</taxon>
        <taxon>Metazoa</taxon>
        <taxon>Ecdysozoa</taxon>
        <taxon>Arthropoda</taxon>
        <taxon>Chelicerata</taxon>
        <taxon>Arachnida</taxon>
        <taxon>Acari</taxon>
        <taxon>Acariformes</taxon>
        <taxon>Trombidiformes</taxon>
        <taxon>Prostigmata</taxon>
        <taxon>Anystina</taxon>
        <taxon>Parasitengona</taxon>
        <taxon>Trombiculoidea</taxon>
        <taxon>Trombiculidae</taxon>
        <taxon>Leptotrombidium</taxon>
    </lineage>
</organism>
<dbReference type="Gene3D" id="3.40.50.1460">
    <property type="match status" value="1"/>
</dbReference>
<dbReference type="OrthoDB" id="6097640at2759"/>
<proteinExistence type="inferred from homology"/>
<keyword evidence="4" id="KW-1185">Reference proteome</keyword>
<dbReference type="GO" id="GO:0043525">
    <property type="term" value="P:positive regulation of neuron apoptotic process"/>
    <property type="evidence" value="ECO:0007669"/>
    <property type="project" value="TreeGrafter"/>
</dbReference>
<dbReference type="EMBL" id="NCKV01015498">
    <property type="protein sequence ID" value="RWS20787.1"/>
    <property type="molecule type" value="Genomic_DNA"/>
</dbReference>
<accession>A0A443RZT7</accession>
<dbReference type="Pfam" id="PF00656">
    <property type="entry name" value="Peptidase_C14"/>
    <property type="match status" value="1"/>
</dbReference>
<dbReference type="SUPFAM" id="SSF52129">
    <property type="entry name" value="Caspase-like"/>
    <property type="match status" value="1"/>
</dbReference>
<dbReference type="Proteomes" id="UP000288716">
    <property type="component" value="Unassembled WGS sequence"/>
</dbReference>
<dbReference type="InterPro" id="IPR015917">
    <property type="entry name" value="Pept_C14A"/>
</dbReference>
<dbReference type="PROSITE" id="PS50208">
    <property type="entry name" value="CASPASE_P20"/>
    <property type="match status" value="1"/>
</dbReference>
<dbReference type="VEuPathDB" id="VectorBase:LDEU011253"/>
<dbReference type="InterPro" id="IPR011600">
    <property type="entry name" value="Pept_C14_caspase"/>
</dbReference>
<sequence>NINVCRLFLELRPLKETSRETEIITHVFGTEYDIEPFMLNSDVMICYIQAAEDDNFYEVNEIKNRCSDNINDETGICISFRFSASNYDKGIQYPRDRSITIKDSFDYEIMSPSDMLATIHSLTVNWNTKEVFILELSLAGVYESGIFKLFVQETNFDLKLFLRELIEQNPHLEYVPKMIVVDIFFKQKQFEYIDFTERKRSEKLDSVVQTASNYDYLENTSDILIIWSTIRNYANILSVNIGSFLSFMISHYLKVSHSVELNLQYHLNALRMYFYQQPFELNNINLRKKVVFGQDDETEGVYNLTSSTNGLCIIIRNDKFPENLRQKFVTHKTVKNYKDGFERHGFECRTFNDMTALEIWNNLSNVSKDKVLESHNALVIILISNTDTFENVDVIYGNDGNYFTMNNLKMLFNDDSCTALKGKLKLFIIDGPRG</sequence>
<dbReference type="InterPro" id="IPR029030">
    <property type="entry name" value="Caspase-like_dom_sf"/>
</dbReference>
<dbReference type="GO" id="GO:0006508">
    <property type="term" value="P:proteolysis"/>
    <property type="evidence" value="ECO:0007669"/>
    <property type="project" value="InterPro"/>
</dbReference>
<comment type="caution">
    <text evidence="3">The sequence shown here is derived from an EMBL/GenBank/DDBJ whole genome shotgun (WGS) entry which is preliminary data.</text>
</comment>
<dbReference type="GO" id="GO:0004197">
    <property type="term" value="F:cysteine-type endopeptidase activity"/>
    <property type="evidence" value="ECO:0007669"/>
    <property type="project" value="InterPro"/>
</dbReference>
<reference evidence="3 4" key="1">
    <citation type="journal article" date="2018" name="Gigascience">
        <title>Genomes of trombidid mites reveal novel predicted allergens and laterally-transferred genes associated with secondary metabolism.</title>
        <authorList>
            <person name="Dong X."/>
            <person name="Chaisiri K."/>
            <person name="Xia D."/>
            <person name="Armstrong S.D."/>
            <person name="Fang Y."/>
            <person name="Donnelly M.J."/>
            <person name="Kadowaki T."/>
            <person name="McGarry J.W."/>
            <person name="Darby A.C."/>
            <person name="Makepeace B.L."/>
        </authorList>
    </citation>
    <scope>NUCLEOTIDE SEQUENCE [LARGE SCALE GENOMIC DNA]</scope>
    <source>
        <strain evidence="3">UoL-UT</strain>
    </source>
</reference>
<name>A0A443RZT7_9ACAR</name>
<dbReference type="PANTHER" id="PTHR10454:SF210">
    <property type="entry name" value="CASPASE-2"/>
    <property type="match status" value="1"/>
</dbReference>
<comment type="similarity">
    <text evidence="1">Belongs to the peptidase C14A family.</text>
</comment>
<dbReference type="GO" id="GO:0006915">
    <property type="term" value="P:apoptotic process"/>
    <property type="evidence" value="ECO:0007669"/>
    <property type="project" value="TreeGrafter"/>
</dbReference>
<dbReference type="PANTHER" id="PTHR10454">
    <property type="entry name" value="CASPASE"/>
    <property type="match status" value="1"/>
</dbReference>
<feature type="non-terminal residue" evidence="3">
    <location>
        <position position="1"/>
    </location>
</feature>
<dbReference type="InterPro" id="IPR002398">
    <property type="entry name" value="Pept_C14"/>
</dbReference>
<feature type="non-terminal residue" evidence="3">
    <location>
        <position position="434"/>
    </location>
</feature>
<dbReference type="GO" id="GO:0005737">
    <property type="term" value="C:cytoplasm"/>
    <property type="evidence" value="ECO:0007669"/>
    <property type="project" value="TreeGrafter"/>
</dbReference>
<evidence type="ECO:0000313" key="4">
    <source>
        <dbReference type="Proteomes" id="UP000288716"/>
    </source>
</evidence>
<dbReference type="InterPro" id="IPR001309">
    <property type="entry name" value="Pept_C14_p20"/>
</dbReference>
<evidence type="ECO:0000256" key="1">
    <source>
        <dbReference type="ARBA" id="ARBA00010134"/>
    </source>
</evidence>